<keyword evidence="2" id="KW-1185">Reference proteome</keyword>
<proteinExistence type="predicted"/>
<evidence type="ECO:0000313" key="2">
    <source>
        <dbReference type="Proteomes" id="UP000032309"/>
    </source>
</evidence>
<reference evidence="2" key="1">
    <citation type="journal article" date="2015" name="Genome Announc.">
        <title>Draft Genome Sequence of an Anaerobic Ammonium-Oxidizing Bacterium, "Candidatus Brocadia sinica".</title>
        <authorList>
            <person name="Oshiki M."/>
            <person name="Shinyako-Hata K."/>
            <person name="Satoh H."/>
            <person name="Okabe S."/>
        </authorList>
    </citation>
    <scope>NUCLEOTIDE SEQUENCE [LARGE SCALE GENOMIC DNA]</scope>
    <source>
        <strain evidence="2">JPN1</strain>
    </source>
</reference>
<dbReference type="RefSeq" id="WP_157842294.1">
    <property type="nucleotide sequence ID" value="NZ_BAFN01000001.1"/>
</dbReference>
<comment type="caution">
    <text evidence="1">The sequence shown here is derived from an EMBL/GenBank/DDBJ whole genome shotgun (WGS) entry which is preliminary data.</text>
</comment>
<sequence>MVKAPEKFLDEYLSHEKGFGNKTVAKPSRAQIRKISDEEITRLKHNVQTLWGIYGTPEIKEILSRKHKIYFLDIETAGVSLKLSYVDKGISMEYEVDMGSKKELAGAHIYKQGETIINKYFTAITGVEELLKTNNVALQAVVNVFLEKEIPETDIWDMIAKGGQIHLSAVPYP</sequence>
<accession>A0ABQ0JSF8</accession>
<dbReference type="Proteomes" id="UP000032309">
    <property type="component" value="Unassembled WGS sequence"/>
</dbReference>
<gene>
    <name evidence="1" type="ORF">BROSI_A0152</name>
</gene>
<evidence type="ECO:0000313" key="1">
    <source>
        <dbReference type="EMBL" id="GAN31651.1"/>
    </source>
</evidence>
<organism evidence="1 2">
    <name type="scientific">Candidatus Brocadia sinica JPN1</name>
    <dbReference type="NCBI Taxonomy" id="1197129"/>
    <lineage>
        <taxon>Bacteria</taxon>
        <taxon>Pseudomonadati</taxon>
        <taxon>Planctomycetota</taxon>
        <taxon>Candidatus Brocadiia</taxon>
        <taxon>Candidatus Brocadiales</taxon>
        <taxon>Candidatus Brocadiaceae</taxon>
        <taxon>Candidatus Brocadia</taxon>
    </lineage>
</organism>
<protein>
    <submittedName>
        <fullName evidence="1">Uncharacterized protein</fullName>
    </submittedName>
</protein>
<dbReference type="EMBL" id="BAFN01000001">
    <property type="protein sequence ID" value="GAN31651.1"/>
    <property type="molecule type" value="Genomic_DNA"/>
</dbReference>
<name>A0ABQ0JSF8_9BACT</name>